<dbReference type="GO" id="GO:0051321">
    <property type="term" value="P:meiotic cell cycle"/>
    <property type="evidence" value="ECO:0007669"/>
    <property type="project" value="UniProtKB-KW"/>
</dbReference>
<dbReference type="InterPro" id="IPR045076">
    <property type="entry name" value="MutS"/>
</dbReference>
<protein>
    <recommendedName>
        <fullName evidence="11">DNA mismatch repair proteins mutS family domain-containing protein</fullName>
    </recommendedName>
</protein>
<evidence type="ECO:0000256" key="6">
    <source>
        <dbReference type="SAM" id="Phobius"/>
    </source>
</evidence>
<dbReference type="SMART" id="SM00534">
    <property type="entry name" value="MUTSac"/>
    <property type="match status" value="1"/>
</dbReference>
<keyword evidence="6" id="KW-1133">Transmembrane helix</keyword>
<dbReference type="GO" id="GO:0003677">
    <property type="term" value="F:DNA binding"/>
    <property type="evidence" value="ECO:0007669"/>
    <property type="project" value="UniProtKB-KW"/>
</dbReference>
<dbReference type="EMBL" id="JBJJXI010000021">
    <property type="protein sequence ID" value="KAL3405266.1"/>
    <property type="molecule type" value="Genomic_DNA"/>
</dbReference>
<feature type="domain" description="DNA mismatch repair protein MutS core" evidence="7">
    <location>
        <begin position="77"/>
        <end position="405"/>
    </location>
</feature>
<keyword evidence="4" id="KW-0238">DNA-binding</keyword>
<sequence>MKIYGIEEIDDLTKKSERRIWCLATVSAIFYYIFHVKELIYNPKSISIEFRNEADYVQLDHQTLRVLGLSSFKYGSRTSNNFYKTINKCTTFFGKKFLYESLVQPFFNQNSIELRQNAVLELISNSEKRYFLQEVMRRLTNVHKLLTIESKFKYFGKNVKADNNLDLILNFDYFLKTFPEILKFAEGLSSEIFVNIYKVFSDECYESIKSLISSILRKDTFLSQNYISSLIQRCFAIKTQISELLDILRIAYCEITDKMIDYVNHLSCEYSLPLALGCNKKYGYHIQMKSNVQKKLDFSKISKIFTILKENDVSVIMTTKKLMVDNQTCKEICEEICIISNVLLEGLIEKLQNHKKPLMKLCSYIAELDFISCISEISSQNGFVRPIFGSQLYLIDSYHPLSIMSGSEMCECNDIVSSVSHNFQMITGPILSGKTTYLEQVITLQILAQIGCYVPAKIAMFRLSDRIFCHYSSNMQQLKKFESEIYELNHICDSLTPRSIVIIDEPLPNIFNIEGESTLMALCLRLSSSTAFTFCTTLHSCLLDLSKDILNITSLYFDSDNPEASKAYSNSRKIKVGVIKCPIRSASIINFTNLPKSFTRETSQNVKDFWNTCKNEIITSTKNYQSVSHKIYSMMAKLYHQLSIKIHSENQIQMIPRELIYKIFLYNERKYVQKAINSNYSETYEQLDYNSNFISVIINFIISLKQVEFLEYISSQNMISSSNEFSLVTKSDGIKKKSSSILRKRLECDKIINFADLKRLIK</sequence>
<evidence type="ECO:0000256" key="3">
    <source>
        <dbReference type="ARBA" id="ARBA00022840"/>
    </source>
</evidence>
<dbReference type="InterPro" id="IPR000432">
    <property type="entry name" value="DNA_mismatch_repair_MutS_C"/>
</dbReference>
<comment type="similarity">
    <text evidence="1">Belongs to the DNA mismatch repair MutS family.</text>
</comment>
<keyword evidence="3" id="KW-0067">ATP-binding</keyword>
<evidence type="ECO:0008006" key="11">
    <source>
        <dbReference type="Google" id="ProtNLM"/>
    </source>
</evidence>
<evidence type="ECO:0000259" key="7">
    <source>
        <dbReference type="SMART" id="SM00533"/>
    </source>
</evidence>
<keyword evidence="6" id="KW-0472">Membrane</keyword>
<feature type="domain" description="DNA mismatch repair proteins mutS family" evidence="8">
    <location>
        <begin position="421"/>
        <end position="607"/>
    </location>
</feature>
<comment type="caution">
    <text evidence="9">The sequence shown here is derived from an EMBL/GenBank/DDBJ whole genome shotgun (WGS) entry which is preliminary data.</text>
</comment>
<organism evidence="9 10">
    <name type="scientific">Trichogramma kaykai</name>
    <dbReference type="NCBI Taxonomy" id="54128"/>
    <lineage>
        <taxon>Eukaryota</taxon>
        <taxon>Metazoa</taxon>
        <taxon>Ecdysozoa</taxon>
        <taxon>Arthropoda</taxon>
        <taxon>Hexapoda</taxon>
        <taxon>Insecta</taxon>
        <taxon>Pterygota</taxon>
        <taxon>Neoptera</taxon>
        <taxon>Endopterygota</taxon>
        <taxon>Hymenoptera</taxon>
        <taxon>Apocrita</taxon>
        <taxon>Proctotrupomorpha</taxon>
        <taxon>Chalcidoidea</taxon>
        <taxon>Trichogrammatidae</taxon>
        <taxon>Trichogramma</taxon>
    </lineage>
</organism>
<proteinExistence type="inferred from homology"/>
<dbReference type="Gene3D" id="3.40.50.300">
    <property type="entry name" value="P-loop containing nucleotide triphosphate hydrolases"/>
    <property type="match status" value="1"/>
</dbReference>
<dbReference type="InterPro" id="IPR027417">
    <property type="entry name" value="P-loop_NTPase"/>
</dbReference>
<dbReference type="AlphaFoldDB" id="A0ABD2XKL0"/>
<keyword evidence="5" id="KW-0469">Meiosis</keyword>
<evidence type="ECO:0000256" key="4">
    <source>
        <dbReference type="ARBA" id="ARBA00023125"/>
    </source>
</evidence>
<dbReference type="InterPro" id="IPR007696">
    <property type="entry name" value="DNA_mismatch_repair_MutS_core"/>
</dbReference>
<evidence type="ECO:0000259" key="8">
    <source>
        <dbReference type="SMART" id="SM00534"/>
    </source>
</evidence>
<dbReference type="InterPro" id="IPR036187">
    <property type="entry name" value="DNA_mismatch_repair_MutS_sf"/>
</dbReference>
<dbReference type="GO" id="GO:0005524">
    <property type="term" value="F:ATP binding"/>
    <property type="evidence" value="ECO:0007669"/>
    <property type="project" value="UniProtKB-KW"/>
</dbReference>
<dbReference type="Pfam" id="PF00488">
    <property type="entry name" value="MutS_V"/>
    <property type="match status" value="1"/>
</dbReference>
<dbReference type="SUPFAM" id="SSF52540">
    <property type="entry name" value="P-loop containing nucleoside triphosphate hydrolases"/>
    <property type="match status" value="1"/>
</dbReference>
<dbReference type="PANTHER" id="PTHR11361:SF21">
    <property type="entry name" value="MUTS PROTEIN HOMOLOG 4"/>
    <property type="match status" value="1"/>
</dbReference>
<keyword evidence="2" id="KW-0547">Nucleotide-binding</keyword>
<keyword evidence="6" id="KW-0812">Transmembrane</keyword>
<evidence type="ECO:0000313" key="9">
    <source>
        <dbReference type="EMBL" id="KAL3405266.1"/>
    </source>
</evidence>
<evidence type="ECO:0000313" key="10">
    <source>
        <dbReference type="Proteomes" id="UP001627154"/>
    </source>
</evidence>
<dbReference type="Proteomes" id="UP001627154">
    <property type="component" value="Unassembled WGS sequence"/>
</dbReference>
<dbReference type="SMART" id="SM00533">
    <property type="entry name" value="MUTSd"/>
    <property type="match status" value="1"/>
</dbReference>
<feature type="transmembrane region" description="Helical" evidence="6">
    <location>
        <begin position="20"/>
        <end position="36"/>
    </location>
</feature>
<dbReference type="PANTHER" id="PTHR11361">
    <property type="entry name" value="DNA MISMATCH REPAIR PROTEIN MUTS FAMILY MEMBER"/>
    <property type="match status" value="1"/>
</dbReference>
<evidence type="ECO:0000256" key="1">
    <source>
        <dbReference type="ARBA" id="ARBA00006271"/>
    </source>
</evidence>
<reference evidence="9 10" key="1">
    <citation type="journal article" date="2024" name="bioRxiv">
        <title>A reference genome for Trichogramma kaykai: A tiny desert-dwelling parasitoid wasp with competing sex-ratio distorters.</title>
        <authorList>
            <person name="Culotta J."/>
            <person name="Lindsey A.R."/>
        </authorList>
    </citation>
    <scope>NUCLEOTIDE SEQUENCE [LARGE SCALE GENOMIC DNA]</scope>
    <source>
        <strain evidence="9 10">KSX58</strain>
    </source>
</reference>
<gene>
    <name evidence="9" type="ORF">TKK_002300</name>
</gene>
<dbReference type="Gene3D" id="1.10.1420.10">
    <property type="match status" value="2"/>
</dbReference>
<keyword evidence="10" id="KW-1185">Reference proteome</keyword>
<accession>A0ABD2XKL0</accession>
<name>A0ABD2XKL0_9HYME</name>
<evidence type="ECO:0000256" key="5">
    <source>
        <dbReference type="ARBA" id="ARBA00023254"/>
    </source>
</evidence>
<dbReference type="SUPFAM" id="SSF48334">
    <property type="entry name" value="DNA repair protein MutS, domain III"/>
    <property type="match status" value="1"/>
</dbReference>
<dbReference type="Pfam" id="PF05192">
    <property type="entry name" value="MutS_III"/>
    <property type="match status" value="1"/>
</dbReference>
<evidence type="ECO:0000256" key="2">
    <source>
        <dbReference type="ARBA" id="ARBA00022741"/>
    </source>
</evidence>